<dbReference type="Gene3D" id="1.10.10.1100">
    <property type="entry name" value="BFD-like [2Fe-2S]-binding domain"/>
    <property type="match status" value="1"/>
</dbReference>
<dbReference type="InterPro" id="IPR051691">
    <property type="entry name" value="Metab_Enz_Cyan_OpOx_G3PDH"/>
</dbReference>
<accession>F4G166</accession>
<dbReference type="STRING" id="1006006.Mcup_1851"/>
<dbReference type="Pfam" id="PF17806">
    <property type="entry name" value="SO_alpha_A3"/>
    <property type="match status" value="1"/>
</dbReference>
<dbReference type="GO" id="GO:0016491">
    <property type="term" value="F:oxidoreductase activity"/>
    <property type="evidence" value="ECO:0007669"/>
    <property type="project" value="UniProtKB-KW"/>
</dbReference>
<evidence type="ECO:0000256" key="1">
    <source>
        <dbReference type="ARBA" id="ARBA00023002"/>
    </source>
</evidence>
<dbReference type="OrthoDB" id="36306at2157"/>
<dbReference type="EMBL" id="CP002656">
    <property type="protein sequence ID" value="AEB95953.1"/>
    <property type="molecule type" value="Genomic_DNA"/>
</dbReference>
<dbReference type="AlphaFoldDB" id="F4G166"/>
<evidence type="ECO:0000313" key="3">
    <source>
        <dbReference type="EMBL" id="AEB95953.1"/>
    </source>
</evidence>
<keyword evidence="1" id="KW-0560">Oxidoreductase</keyword>
<protein>
    <recommendedName>
        <fullName evidence="2">SoxA A3 domain-containing protein</fullName>
    </recommendedName>
</protein>
<feature type="domain" description="SoxA A3" evidence="2">
    <location>
        <begin position="395"/>
        <end position="448"/>
    </location>
</feature>
<dbReference type="KEGG" id="mcn:Mcup_1851"/>
<name>F4G166_METCR</name>
<dbReference type="SUPFAM" id="SSF51905">
    <property type="entry name" value="FAD/NAD(P)-binding domain"/>
    <property type="match status" value="1"/>
</dbReference>
<dbReference type="PANTHER" id="PTHR42949:SF3">
    <property type="entry name" value="ANAEROBIC GLYCEROL-3-PHOSPHATE DEHYDROGENASE SUBUNIT B"/>
    <property type="match status" value="1"/>
</dbReference>
<organism evidence="3 4">
    <name type="scientific">Metallosphaera cuprina (strain Ar-4)</name>
    <dbReference type="NCBI Taxonomy" id="1006006"/>
    <lineage>
        <taxon>Archaea</taxon>
        <taxon>Thermoproteota</taxon>
        <taxon>Thermoprotei</taxon>
        <taxon>Sulfolobales</taxon>
        <taxon>Sulfolobaceae</taxon>
        <taxon>Metallosphaera</taxon>
    </lineage>
</organism>
<proteinExistence type="predicted"/>
<gene>
    <name evidence="3" type="ordered locus">Mcup_1851</name>
</gene>
<evidence type="ECO:0000259" key="2">
    <source>
        <dbReference type="Pfam" id="PF17806"/>
    </source>
</evidence>
<dbReference type="PATRIC" id="fig|1006006.8.peg.1856"/>
<dbReference type="Proteomes" id="UP000007812">
    <property type="component" value="Chromosome"/>
</dbReference>
<dbReference type="RefSeq" id="WP_013738451.1">
    <property type="nucleotide sequence ID" value="NC_015435.1"/>
</dbReference>
<dbReference type="InterPro" id="IPR041117">
    <property type="entry name" value="SoxA_A3"/>
</dbReference>
<dbReference type="HOGENOM" id="CLU_564558_0_0_2"/>
<dbReference type="InterPro" id="IPR036188">
    <property type="entry name" value="FAD/NAD-bd_sf"/>
</dbReference>
<dbReference type="GeneID" id="10494039"/>
<evidence type="ECO:0000313" key="4">
    <source>
        <dbReference type="Proteomes" id="UP000007812"/>
    </source>
</evidence>
<sequence>MEVKSKRHLRIRAPFDCEKGLPYTEVVVEGKRLENCEQVVNPRKSGVRISSLYLHRIGLIRRFPFLLELISQRLNTPNKIVDQDELNVEKVKVDTLIVGSGVSGLIALERSNGFLITNDTITDFLIDPLNQETTLYNRVKLILKTFQDKIVPGDFMGKFSEGYLLRLKNKMIIVNPSRIIFAVGGRYLPPIFEGNDLPNVISRRLFLKRRSLYKKILVLGSSDDAIKTALISGSKVLTPKGVRLFSKKYLELADQRGVEVEEVERLKVKPRSAKLHVEWDKGSSEVEALVFAPVKQPKLEAIANAGCNYRFYPNMTIYMPDHDMDGFMKSCGHFVAGGARGIWDEEASAISAEAIFDPESSSELNARIRETSLHDYYARSFVAIKSPYLFSEGGYVCFCEDVLWNDMKQVIRMGYSNVEAVKRVGGIGLGECQGKVCTYVAGSILSSQTLITFRSPIYPM</sequence>
<keyword evidence="4" id="KW-1185">Reference proteome</keyword>
<dbReference type="PANTHER" id="PTHR42949">
    <property type="entry name" value="ANAEROBIC GLYCEROL-3-PHOSPHATE DEHYDROGENASE SUBUNIT B"/>
    <property type="match status" value="1"/>
</dbReference>
<dbReference type="eggNOG" id="arCOG01299">
    <property type="taxonomic scope" value="Archaea"/>
</dbReference>
<reference evidence="3 4" key="1">
    <citation type="journal article" date="2011" name="J. Bacteriol.">
        <title>Complete genome sequence of Metallosphaera cuprina, a metal sulfide-oxidizing archaeon from a hot spring.</title>
        <authorList>
            <person name="Liu L.J."/>
            <person name="You X.Y."/>
            <person name="Zheng H."/>
            <person name="Wang S."/>
            <person name="Jiang C.Y."/>
            <person name="Liu S.J."/>
        </authorList>
    </citation>
    <scope>NUCLEOTIDE SEQUENCE [LARGE SCALE GENOMIC DNA]</scope>
    <source>
        <strain evidence="3 4">Ar-4</strain>
    </source>
</reference>
<dbReference type="InterPro" id="IPR041854">
    <property type="entry name" value="BFD-like_2Fe2S-bd_dom_sf"/>
</dbReference>